<proteinExistence type="predicted"/>
<feature type="compositionally biased region" description="Low complexity" evidence="1">
    <location>
        <begin position="346"/>
        <end position="363"/>
    </location>
</feature>
<feature type="region of interest" description="Disordered" evidence="1">
    <location>
        <begin position="420"/>
        <end position="449"/>
    </location>
</feature>
<feature type="region of interest" description="Disordered" evidence="1">
    <location>
        <begin position="323"/>
        <end position="385"/>
    </location>
</feature>
<evidence type="ECO:0000256" key="1">
    <source>
        <dbReference type="SAM" id="MobiDB-lite"/>
    </source>
</evidence>
<dbReference type="Proteomes" id="UP001230268">
    <property type="component" value="Unassembled WGS sequence"/>
</dbReference>
<sequence length="677" mass="75058">MKALSTNKRRYKVLYGAQRSQYYLALAVQPSKSLILYDDQLRQVRSIDLKDVVTFQRCISTSTTGNDDYGGQRDIFEIHLSADGSVTLQFMLTSTEEIEDLCRDVQTQFGTPVYSYGSLNKNFRQALGARHVPNASAANKDGKGLPHQYELVKDEFYTSFVTDALTSLGITDNDLDHEHGEPPAEHTNKFPVVIDGTLEETSYLTFRSVKTPHMPPFCVYKVEWFLSKRRGYSKEFRETPSCLGDTFYLTDSMVGFYVLLKVYKAVEGHTNRSYVFATATKGPVRVCSVTAHSMLLNISKDNEVHAVLVKEADLRNIAIQLHKLPKGPKQPPVEQPSVNKPQQMQTAAGKNAGTAAGNPNPKGGSRDVDDSYLADEEDDGSEDLGNAYQAAGEDEVGMGQPPLVGDDPDKRVSHSIVKIEDGNLNEGGEHKGPSPKGGVPKDAAAKAKAVVPKAAGRAFKGKAVQPPMAKAGDGGKTKMKGLMGNLFKKKGLLQAISLPMKGMLGKGKQGAKVEPKPKAAAPPHMSRPAASSNKGVEGAERWIEVMVKNCCKGLQLWSGDMELELPWTRLELLPYCEIDVDKPQDLEDRSRGMLPIKYKCKNETDEVLLPFDIKASSFEQRSTLYHSMIFNKYRRNYYSIDQGERDIHRGYYSDVKDAYVRIWKYIGHRQASNQPNV</sequence>
<dbReference type="EMBL" id="JAVEPI010000003">
    <property type="protein sequence ID" value="KAK1442547.1"/>
    <property type="molecule type" value="Genomic_DNA"/>
</dbReference>
<feature type="compositionally biased region" description="Polar residues" evidence="1">
    <location>
        <begin position="336"/>
        <end position="345"/>
    </location>
</feature>
<comment type="caution">
    <text evidence="2">The sequence shown here is derived from an EMBL/GenBank/DDBJ whole genome shotgun (WGS) entry which is preliminary data.</text>
</comment>
<keyword evidence="3" id="KW-1185">Reference proteome</keyword>
<feature type="compositionally biased region" description="Acidic residues" evidence="1">
    <location>
        <begin position="370"/>
        <end position="382"/>
    </location>
</feature>
<evidence type="ECO:0000313" key="2">
    <source>
        <dbReference type="EMBL" id="KAK1442547.1"/>
    </source>
</evidence>
<feature type="compositionally biased region" description="Low complexity" evidence="1">
    <location>
        <begin position="436"/>
        <end position="449"/>
    </location>
</feature>
<feature type="region of interest" description="Disordered" evidence="1">
    <location>
        <begin position="504"/>
        <end position="534"/>
    </location>
</feature>
<protein>
    <submittedName>
        <fullName evidence="2">Uncharacterized protein</fullName>
    </submittedName>
</protein>
<name>A0AAD8PDP9_BABGI</name>
<dbReference type="AlphaFoldDB" id="A0AAD8PDP9"/>
<accession>A0AAD8PDP9</accession>
<reference evidence="2" key="1">
    <citation type="submission" date="2023-08" db="EMBL/GenBank/DDBJ databases">
        <title>Draft sequence of the Babesia gibsoni genome.</title>
        <authorList>
            <person name="Yamagishi J.Y."/>
            <person name="Xuan X.X."/>
        </authorList>
    </citation>
    <scope>NUCLEOTIDE SEQUENCE</scope>
    <source>
        <strain evidence="2">Azabu</strain>
    </source>
</reference>
<feature type="compositionally biased region" description="Basic and acidic residues" evidence="1">
    <location>
        <begin position="420"/>
        <end position="432"/>
    </location>
</feature>
<organism evidence="2 3">
    <name type="scientific">Babesia gibsoni</name>
    <dbReference type="NCBI Taxonomy" id="33632"/>
    <lineage>
        <taxon>Eukaryota</taxon>
        <taxon>Sar</taxon>
        <taxon>Alveolata</taxon>
        <taxon>Apicomplexa</taxon>
        <taxon>Aconoidasida</taxon>
        <taxon>Piroplasmida</taxon>
        <taxon>Babesiidae</taxon>
        <taxon>Babesia</taxon>
    </lineage>
</organism>
<evidence type="ECO:0000313" key="3">
    <source>
        <dbReference type="Proteomes" id="UP001230268"/>
    </source>
</evidence>
<gene>
    <name evidence="2" type="ORF">BgAZ_300650</name>
</gene>